<reference evidence="2 3" key="1">
    <citation type="journal article" date="2012" name="PLoS Pathog.">
        <title>Diverse lifestyles and strategies of plant pathogenesis encoded in the genomes of eighteen Dothideomycetes fungi.</title>
        <authorList>
            <person name="Ohm R.A."/>
            <person name="Feau N."/>
            <person name="Henrissat B."/>
            <person name="Schoch C.L."/>
            <person name="Horwitz B.A."/>
            <person name="Barry K.W."/>
            <person name="Condon B.J."/>
            <person name="Copeland A.C."/>
            <person name="Dhillon B."/>
            <person name="Glaser F."/>
            <person name="Hesse C.N."/>
            <person name="Kosti I."/>
            <person name="LaButti K."/>
            <person name="Lindquist E.A."/>
            <person name="Lucas S."/>
            <person name="Salamov A.A."/>
            <person name="Bradshaw R.E."/>
            <person name="Ciuffetti L."/>
            <person name="Hamelin R.C."/>
            <person name="Kema G.H.J."/>
            <person name="Lawrence C."/>
            <person name="Scott J.A."/>
            <person name="Spatafora J.W."/>
            <person name="Turgeon B.G."/>
            <person name="de Wit P.J.G.M."/>
            <person name="Zhong S."/>
            <person name="Goodwin S.B."/>
            <person name="Grigoriev I.V."/>
        </authorList>
    </citation>
    <scope>NUCLEOTIDE SEQUENCE [LARGE SCALE GENOMIC DNA]</scope>
    <source>
        <strain evidence="2 3">SO2202</strain>
    </source>
</reference>
<dbReference type="AlphaFoldDB" id="N1QGL0"/>
<feature type="region of interest" description="Disordered" evidence="1">
    <location>
        <begin position="123"/>
        <end position="182"/>
    </location>
</feature>
<gene>
    <name evidence="2" type="ORF">SEPMUDRAFT_112406</name>
</gene>
<evidence type="ECO:0000256" key="1">
    <source>
        <dbReference type="SAM" id="MobiDB-lite"/>
    </source>
</evidence>
<proteinExistence type="predicted"/>
<evidence type="ECO:0000313" key="3">
    <source>
        <dbReference type="Proteomes" id="UP000016931"/>
    </source>
</evidence>
<sequence>MANAYVVLACVAVLVAIATQITSRWLCLFTISGFLYLFSDDLLLPPPEVAPAEPEAELVAPVQPAPATPDLSPPAAPKKFKPYWAEIQDWRRDPRYRRLAPPVQAPTRPPPVRATIRRDLLEDQSERQARASVSLAKGSTAPSSAREAYSQEPTEARSASLIDDGPAPSAATTEPVNGPAARNQEVLAVGEVGERREQENLPVEIPEPSAYSNRSLRTRFRNKPERKAPVMRSKPLARDTKQRRLPAKQLTMNTFGLRGTAVQGFDSPVEDQEMVGVQQIAAIAEHRVDEQMDDVQRTAAIALPQPAVEIRPLATTNNPRPVIQPPPQERRPEPVPEATGFSRLSKTDAVREIRQRLFAYTQMTPGELGRSDVHQCLVDAHTYYTTPGPDGNLPLDDSAPALAQIYCHEIESLVRQTLAAHQIAAPEKNTTLLLCLALKNGPHFDFSRGNDEIKRTTPLETAAALELATLLHWSAGALQYHLPEAKLVAANTKTTTTNPSAEGTLSHLFSTTRTALQAPSSNLAELSQFATSRREVWRALAYEKIRRRGDGQFCEDLTALRLGIVAWTLASKSPQREFILQQQHDQQQQQQQTQQQQHWIVGLRNCCKVIQDSVIDFGGRRV</sequence>
<dbReference type="HOGENOM" id="CLU_439511_0_0_1"/>
<dbReference type="RefSeq" id="XP_016764472.1">
    <property type="nucleotide sequence ID" value="XM_016900975.1"/>
</dbReference>
<organism evidence="2 3">
    <name type="scientific">Sphaerulina musiva (strain SO2202)</name>
    <name type="common">Poplar stem canker fungus</name>
    <name type="synonym">Septoria musiva</name>
    <dbReference type="NCBI Taxonomy" id="692275"/>
    <lineage>
        <taxon>Eukaryota</taxon>
        <taxon>Fungi</taxon>
        <taxon>Dikarya</taxon>
        <taxon>Ascomycota</taxon>
        <taxon>Pezizomycotina</taxon>
        <taxon>Dothideomycetes</taxon>
        <taxon>Dothideomycetidae</taxon>
        <taxon>Mycosphaerellales</taxon>
        <taxon>Mycosphaerellaceae</taxon>
        <taxon>Sphaerulina</taxon>
    </lineage>
</organism>
<evidence type="ECO:0000313" key="2">
    <source>
        <dbReference type="EMBL" id="EMF16351.1"/>
    </source>
</evidence>
<dbReference type="EMBL" id="KB456260">
    <property type="protein sequence ID" value="EMF16351.1"/>
    <property type="molecule type" value="Genomic_DNA"/>
</dbReference>
<feature type="region of interest" description="Disordered" evidence="1">
    <location>
        <begin position="221"/>
        <end position="242"/>
    </location>
</feature>
<feature type="region of interest" description="Disordered" evidence="1">
    <location>
        <begin position="316"/>
        <end position="343"/>
    </location>
</feature>
<protein>
    <submittedName>
        <fullName evidence="2">Uncharacterized protein</fullName>
    </submittedName>
</protein>
<dbReference type="GeneID" id="27898112"/>
<accession>N1QGL0</accession>
<keyword evidence="3" id="KW-1185">Reference proteome</keyword>
<dbReference type="Proteomes" id="UP000016931">
    <property type="component" value="Unassembled WGS sequence"/>
</dbReference>
<name>N1QGL0_SPHMS</name>